<gene>
    <name evidence="2" type="ORF">AUR64_06700</name>
</gene>
<reference evidence="2 3" key="1">
    <citation type="submission" date="2015-12" db="EMBL/GenBank/DDBJ databases">
        <title>Haloprofundus marisrubri gen. nov., sp. nov., an extremely halophilic archaeon isolated from the Discovery deep brine-seawater interface in the Red Sea.</title>
        <authorList>
            <person name="Zhang G."/>
            <person name="Stingl U."/>
            <person name="Rashid M."/>
        </authorList>
    </citation>
    <scope>NUCLEOTIDE SEQUENCE [LARGE SCALE GENOMIC DNA]</scope>
    <source>
        <strain evidence="2 3">SB9</strain>
    </source>
</reference>
<dbReference type="STRING" id="1514971.AUR64_06700"/>
<feature type="transmembrane region" description="Helical" evidence="1">
    <location>
        <begin position="5"/>
        <end position="24"/>
    </location>
</feature>
<name>A0A0W1RBW9_9EURY</name>
<accession>A0A0W1RBW9</accession>
<keyword evidence="1" id="KW-0812">Transmembrane</keyword>
<dbReference type="Proteomes" id="UP000054387">
    <property type="component" value="Unassembled WGS sequence"/>
</dbReference>
<proteinExistence type="predicted"/>
<dbReference type="RefSeq" id="WP_058580668.1">
    <property type="nucleotide sequence ID" value="NZ_LOPU01000016.1"/>
</dbReference>
<evidence type="ECO:0000256" key="1">
    <source>
        <dbReference type="SAM" id="Phobius"/>
    </source>
</evidence>
<dbReference type="OrthoDB" id="373430at2157"/>
<feature type="transmembrane region" description="Helical" evidence="1">
    <location>
        <begin position="44"/>
        <end position="65"/>
    </location>
</feature>
<dbReference type="AlphaFoldDB" id="A0A0W1RBW9"/>
<keyword evidence="3" id="KW-1185">Reference proteome</keyword>
<keyword evidence="1" id="KW-1133">Transmembrane helix</keyword>
<keyword evidence="1" id="KW-0472">Membrane</keyword>
<protein>
    <submittedName>
        <fullName evidence="2">Uncharacterized protein</fullName>
    </submittedName>
</protein>
<comment type="caution">
    <text evidence="2">The sequence shown here is derived from an EMBL/GenBank/DDBJ whole genome shotgun (WGS) entry which is preliminary data.</text>
</comment>
<dbReference type="EMBL" id="LOPU01000016">
    <property type="protein sequence ID" value="KTG10870.1"/>
    <property type="molecule type" value="Genomic_DNA"/>
</dbReference>
<evidence type="ECO:0000313" key="2">
    <source>
        <dbReference type="EMBL" id="KTG10870.1"/>
    </source>
</evidence>
<evidence type="ECO:0000313" key="3">
    <source>
        <dbReference type="Proteomes" id="UP000054387"/>
    </source>
</evidence>
<sequence>MNTDALTRIGIGLVVLVWPLYRVFNYLSYAQSANLLDGANSALWWGPADTITVVLFLPLGLYLVGTGLRATTRHRAD</sequence>
<organism evidence="2 3">
    <name type="scientific">Haloprofundus marisrubri</name>
    <dbReference type="NCBI Taxonomy" id="1514971"/>
    <lineage>
        <taxon>Archaea</taxon>
        <taxon>Methanobacteriati</taxon>
        <taxon>Methanobacteriota</taxon>
        <taxon>Stenosarchaea group</taxon>
        <taxon>Halobacteria</taxon>
        <taxon>Halobacteriales</taxon>
        <taxon>Haloferacaceae</taxon>
        <taxon>Haloprofundus</taxon>
    </lineage>
</organism>